<reference evidence="1" key="1">
    <citation type="submission" date="2022-11" db="EMBL/GenBank/DDBJ databases">
        <title>beta-Carotene-producing bacterium, Jeongeuplla avenae sp. nov., alleviates the salt stress of Arabidopsis seedlings.</title>
        <authorList>
            <person name="Jiang L."/>
            <person name="Lee J."/>
        </authorList>
    </citation>
    <scope>NUCLEOTIDE SEQUENCE</scope>
    <source>
        <strain evidence="1">DY_R2A_6</strain>
    </source>
</reference>
<gene>
    <name evidence="1" type="ORF">OXU80_05985</name>
</gene>
<dbReference type="Proteomes" id="UP001163223">
    <property type="component" value="Chromosome"/>
</dbReference>
<evidence type="ECO:0000313" key="2">
    <source>
        <dbReference type="Proteomes" id="UP001163223"/>
    </source>
</evidence>
<protein>
    <submittedName>
        <fullName evidence="1">Ribonuclease HII</fullName>
        <ecNumber evidence="1">3.1.26.4</ecNumber>
    </submittedName>
</protein>
<dbReference type="EMBL" id="CP113520">
    <property type="protein sequence ID" value="WAJ29771.1"/>
    <property type="molecule type" value="Genomic_DNA"/>
</dbReference>
<sequence length="222" mass="22461">MARRPSDSPRPLPKRPAAALRPPPDYTREAALIAAGAGLVAGCDEVGRGPLAGPVVAAAVILDPARLPPGLADSKTLKAAQREAAFAAILESALAVSVASRSAASIDRLNIRAASLLAMTEAVRGLALAPGHVLVDGRDVPAGLPCPATALIGGDGLSASIAAASIVAKVLRDRMMSRADALFPGYGFPAHAGYPTPSHKAAIAALGPCPIHRMSFRPLSGR</sequence>
<evidence type="ECO:0000313" key="1">
    <source>
        <dbReference type="EMBL" id="WAJ29771.1"/>
    </source>
</evidence>
<name>A0ACD4NSS4_9HYPH</name>
<accession>A0ACD4NSS4</accession>
<organism evidence="1 2">
    <name type="scientific">Antarcticirhabdus aurantiaca</name>
    <dbReference type="NCBI Taxonomy" id="2606717"/>
    <lineage>
        <taxon>Bacteria</taxon>
        <taxon>Pseudomonadati</taxon>
        <taxon>Pseudomonadota</taxon>
        <taxon>Alphaproteobacteria</taxon>
        <taxon>Hyphomicrobiales</taxon>
        <taxon>Aurantimonadaceae</taxon>
        <taxon>Antarcticirhabdus</taxon>
    </lineage>
</organism>
<proteinExistence type="predicted"/>
<dbReference type="EC" id="3.1.26.4" evidence="1"/>
<keyword evidence="2" id="KW-1185">Reference proteome</keyword>
<keyword evidence="1" id="KW-0378">Hydrolase</keyword>